<evidence type="ECO:0000313" key="2">
    <source>
        <dbReference type="Proteomes" id="UP000489600"/>
    </source>
</evidence>
<comment type="caution">
    <text evidence="1">The sequence shown here is derived from an EMBL/GenBank/DDBJ whole genome shotgun (WGS) entry which is preliminary data.</text>
</comment>
<evidence type="ECO:0000313" key="1">
    <source>
        <dbReference type="EMBL" id="VVB04692.1"/>
    </source>
</evidence>
<dbReference type="Proteomes" id="UP000489600">
    <property type="component" value="Unassembled WGS sequence"/>
</dbReference>
<sequence length="92" mass="10365">MKTMKLIKLAAAQRLNPSFQLALIIAPVFSVRKYHVKKLPLSSGFSYWFAPTDAKLTRVPAVPVVTRAKATYKTPNWSFDGDWHRIDPVAHG</sequence>
<gene>
    <name evidence="1" type="ORF">ANE_LOCUS15136</name>
</gene>
<dbReference type="AlphaFoldDB" id="A0A565BTI4"/>
<accession>A0A565BTI4</accession>
<keyword evidence="2" id="KW-1185">Reference proteome</keyword>
<reference evidence="1" key="1">
    <citation type="submission" date="2019-07" db="EMBL/GenBank/DDBJ databases">
        <authorList>
            <person name="Dittberner H."/>
        </authorList>
    </citation>
    <scope>NUCLEOTIDE SEQUENCE [LARGE SCALE GENOMIC DNA]</scope>
</reference>
<protein>
    <submittedName>
        <fullName evidence="1">Uncharacterized protein</fullName>
    </submittedName>
</protein>
<name>A0A565BTI4_9BRAS</name>
<organism evidence="1 2">
    <name type="scientific">Arabis nemorensis</name>
    <dbReference type="NCBI Taxonomy" id="586526"/>
    <lineage>
        <taxon>Eukaryota</taxon>
        <taxon>Viridiplantae</taxon>
        <taxon>Streptophyta</taxon>
        <taxon>Embryophyta</taxon>
        <taxon>Tracheophyta</taxon>
        <taxon>Spermatophyta</taxon>
        <taxon>Magnoliopsida</taxon>
        <taxon>eudicotyledons</taxon>
        <taxon>Gunneridae</taxon>
        <taxon>Pentapetalae</taxon>
        <taxon>rosids</taxon>
        <taxon>malvids</taxon>
        <taxon>Brassicales</taxon>
        <taxon>Brassicaceae</taxon>
        <taxon>Arabideae</taxon>
        <taxon>Arabis</taxon>
    </lineage>
</organism>
<proteinExistence type="predicted"/>
<dbReference type="EMBL" id="CABITT030000005">
    <property type="protein sequence ID" value="VVB04692.1"/>
    <property type="molecule type" value="Genomic_DNA"/>
</dbReference>